<sequence>MSSPTTTTSQQPQMTPPTQPEQHDETPPSPRALVAAITTDLFKDLTSPSSPTSPHCAADAARAMSTTADWVPQMNRRQSWSQQEYRHDLQMSRVAGDEKKQTGGFTERS</sequence>
<organism evidence="2 3">
    <name type="scientific">Cercophora scortea</name>
    <dbReference type="NCBI Taxonomy" id="314031"/>
    <lineage>
        <taxon>Eukaryota</taxon>
        <taxon>Fungi</taxon>
        <taxon>Dikarya</taxon>
        <taxon>Ascomycota</taxon>
        <taxon>Pezizomycotina</taxon>
        <taxon>Sordariomycetes</taxon>
        <taxon>Sordariomycetidae</taxon>
        <taxon>Sordariales</taxon>
        <taxon>Lasiosphaeriaceae</taxon>
        <taxon>Cercophora</taxon>
    </lineage>
</organism>
<comment type="caution">
    <text evidence="2">The sequence shown here is derived from an EMBL/GenBank/DDBJ whole genome shotgun (WGS) entry which is preliminary data.</text>
</comment>
<feature type="compositionally biased region" description="Low complexity" evidence="1">
    <location>
        <begin position="1"/>
        <end position="13"/>
    </location>
</feature>
<dbReference type="AlphaFoldDB" id="A0AAE0IG24"/>
<keyword evidence="3" id="KW-1185">Reference proteome</keyword>
<protein>
    <submittedName>
        <fullName evidence="2">Uncharacterized protein</fullName>
    </submittedName>
</protein>
<dbReference type="Proteomes" id="UP001286456">
    <property type="component" value="Unassembled WGS sequence"/>
</dbReference>
<proteinExistence type="predicted"/>
<reference evidence="2" key="2">
    <citation type="submission" date="2023-06" db="EMBL/GenBank/DDBJ databases">
        <authorList>
            <consortium name="Lawrence Berkeley National Laboratory"/>
            <person name="Haridas S."/>
            <person name="Hensen N."/>
            <person name="Bonometti L."/>
            <person name="Westerberg I."/>
            <person name="Brannstrom I.O."/>
            <person name="Guillou S."/>
            <person name="Cros-Aarteil S."/>
            <person name="Calhoun S."/>
            <person name="Kuo A."/>
            <person name="Mondo S."/>
            <person name="Pangilinan J."/>
            <person name="Riley R."/>
            <person name="Labutti K."/>
            <person name="Andreopoulos B."/>
            <person name="Lipzen A."/>
            <person name="Chen C."/>
            <person name="Yanf M."/>
            <person name="Daum C."/>
            <person name="Ng V."/>
            <person name="Clum A."/>
            <person name="Steindorff A."/>
            <person name="Ohm R."/>
            <person name="Martin F."/>
            <person name="Silar P."/>
            <person name="Natvig D."/>
            <person name="Lalanne C."/>
            <person name="Gautier V."/>
            <person name="Ament-Velasquez S.L."/>
            <person name="Kruys A."/>
            <person name="Hutchinson M.I."/>
            <person name="Powell A.J."/>
            <person name="Barry K."/>
            <person name="Miller A.N."/>
            <person name="Grigoriev I.V."/>
            <person name="Debuchy R."/>
            <person name="Gladieux P."/>
            <person name="Thoren M.H."/>
            <person name="Johannesson H."/>
        </authorList>
    </citation>
    <scope>NUCLEOTIDE SEQUENCE</scope>
    <source>
        <strain evidence="2">SMH4131-1</strain>
    </source>
</reference>
<evidence type="ECO:0000313" key="3">
    <source>
        <dbReference type="Proteomes" id="UP001286456"/>
    </source>
</evidence>
<gene>
    <name evidence="2" type="ORF">B0T19DRAFT_402750</name>
</gene>
<feature type="compositionally biased region" description="Basic and acidic residues" evidence="1">
    <location>
        <begin position="84"/>
        <end position="109"/>
    </location>
</feature>
<feature type="region of interest" description="Disordered" evidence="1">
    <location>
        <begin position="76"/>
        <end position="109"/>
    </location>
</feature>
<accession>A0AAE0IG24</accession>
<name>A0AAE0IG24_9PEZI</name>
<evidence type="ECO:0000313" key="2">
    <source>
        <dbReference type="EMBL" id="KAK3324523.1"/>
    </source>
</evidence>
<evidence type="ECO:0000256" key="1">
    <source>
        <dbReference type="SAM" id="MobiDB-lite"/>
    </source>
</evidence>
<dbReference type="EMBL" id="JAUEPO010000004">
    <property type="protein sequence ID" value="KAK3324523.1"/>
    <property type="molecule type" value="Genomic_DNA"/>
</dbReference>
<feature type="region of interest" description="Disordered" evidence="1">
    <location>
        <begin position="1"/>
        <end position="31"/>
    </location>
</feature>
<reference evidence="2" key="1">
    <citation type="journal article" date="2023" name="Mol. Phylogenet. Evol.">
        <title>Genome-scale phylogeny and comparative genomics of the fungal order Sordariales.</title>
        <authorList>
            <person name="Hensen N."/>
            <person name="Bonometti L."/>
            <person name="Westerberg I."/>
            <person name="Brannstrom I.O."/>
            <person name="Guillou S."/>
            <person name="Cros-Aarteil S."/>
            <person name="Calhoun S."/>
            <person name="Haridas S."/>
            <person name="Kuo A."/>
            <person name="Mondo S."/>
            <person name="Pangilinan J."/>
            <person name="Riley R."/>
            <person name="LaButti K."/>
            <person name="Andreopoulos B."/>
            <person name="Lipzen A."/>
            <person name="Chen C."/>
            <person name="Yan M."/>
            <person name="Daum C."/>
            <person name="Ng V."/>
            <person name="Clum A."/>
            <person name="Steindorff A."/>
            <person name="Ohm R.A."/>
            <person name="Martin F."/>
            <person name="Silar P."/>
            <person name="Natvig D.O."/>
            <person name="Lalanne C."/>
            <person name="Gautier V."/>
            <person name="Ament-Velasquez S.L."/>
            <person name="Kruys A."/>
            <person name="Hutchinson M.I."/>
            <person name="Powell A.J."/>
            <person name="Barry K."/>
            <person name="Miller A.N."/>
            <person name="Grigoriev I.V."/>
            <person name="Debuchy R."/>
            <person name="Gladieux P."/>
            <person name="Hiltunen Thoren M."/>
            <person name="Johannesson H."/>
        </authorList>
    </citation>
    <scope>NUCLEOTIDE SEQUENCE</scope>
    <source>
        <strain evidence="2">SMH4131-1</strain>
    </source>
</reference>